<accession>A0A1I7XBJ2</accession>
<keyword evidence="1" id="KW-1185">Reference proteome</keyword>
<proteinExistence type="predicted"/>
<dbReference type="Proteomes" id="UP000095283">
    <property type="component" value="Unplaced"/>
</dbReference>
<organism evidence="1 2">
    <name type="scientific">Heterorhabditis bacteriophora</name>
    <name type="common">Entomopathogenic nematode worm</name>
    <dbReference type="NCBI Taxonomy" id="37862"/>
    <lineage>
        <taxon>Eukaryota</taxon>
        <taxon>Metazoa</taxon>
        <taxon>Ecdysozoa</taxon>
        <taxon>Nematoda</taxon>
        <taxon>Chromadorea</taxon>
        <taxon>Rhabditida</taxon>
        <taxon>Rhabditina</taxon>
        <taxon>Rhabditomorpha</taxon>
        <taxon>Strongyloidea</taxon>
        <taxon>Heterorhabditidae</taxon>
        <taxon>Heterorhabditis</taxon>
    </lineage>
</organism>
<sequence>MSVAFFSQVDCDTVLRKEVDSKCVNPDGTTAPDGWASYQIWVLTFY</sequence>
<reference evidence="2" key="1">
    <citation type="submission" date="2016-11" db="UniProtKB">
        <authorList>
            <consortium name="WormBaseParasite"/>
        </authorList>
    </citation>
    <scope>IDENTIFICATION</scope>
</reference>
<dbReference type="WBParaSite" id="Hba_14887">
    <property type="protein sequence ID" value="Hba_14887"/>
    <property type="gene ID" value="Hba_14887"/>
</dbReference>
<name>A0A1I7XBJ2_HETBA</name>
<evidence type="ECO:0000313" key="1">
    <source>
        <dbReference type="Proteomes" id="UP000095283"/>
    </source>
</evidence>
<evidence type="ECO:0000313" key="2">
    <source>
        <dbReference type="WBParaSite" id="Hba_14887"/>
    </source>
</evidence>
<dbReference type="AlphaFoldDB" id="A0A1I7XBJ2"/>
<protein>
    <submittedName>
        <fullName evidence="2">Lipoprotein</fullName>
    </submittedName>
</protein>